<dbReference type="SMART" id="SM00939">
    <property type="entry name" value="PepX_C"/>
    <property type="match status" value="1"/>
</dbReference>
<protein>
    <submittedName>
        <fullName evidence="4">CocE/NonD family hydrolase</fullName>
    </submittedName>
</protein>
<dbReference type="InterPro" id="IPR005674">
    <property type="entry name" value="CocE/Ser_esterase"/>
</dbReference>
<dbReference type="InterPro" id="IPR013736">
    <property type="entry name" value="Xaa-Pro_dipept_C"/>
</dbReference>
<reference evidence="4" key="1">
    <citation type="submission" date="2021-10" db="EMBL/GenBank/DDBJ databases">
        <title>Anaerobic single-cell dispensing facilitates the cultivation of human gut bacteria.</title>
        <authorList>
            <person name="Afrizal A."/>
        </authorList>
    </citation>
    <scope>NUCLEOTIDE SEQUENCE</scope>
    <source>
        <strain evidence="4">CLA-AA-H215</strain>
    </source>
</reference>
<feature type="coiled-coil region" evidence="2">
    <location>
        <begin position="162"/>
        <end position="189"/>
    </location>
</feature>
<keyword evidence="5" id="KW-1185">Reference proteome</keyword>
<dbReference type="AlphaFoldDB" id="A0AAE3E9B1"/>
<evidence type="ECO:0000313" key="5">
    <source>
        <dbReference type="Proteomes" id="UP001198182"/>
    </source>
</evidence>
<dbReference type="Gene3D" id="2.60.120.260">
    <property type="entry name" value="Galactose-binding domain-like"/>
    <property type="match status" value="1"/>
</dbReference>
<sequence>MKLLIEKDVEIPMRDGVILRADLYRPDDEKKHPALVFRSPYEKETLDRRWGQLSPVGFAKAGYVVVYQDVRGTGTSDGDFSFFFDQGDDGYDTIEWAAVQPWCNGMVGTFGHSYYAYTQLTAAAKRPPHLKCIAPFMQGCKPKYSGGFLPNALHADWLLQQAERYLRRIPEEEKRKEAEEKLKEQTKNMQAQFMHIPEIDMPAMQLYPWFPYMEEYRIKVAGFDDPSVPAVEGRPIDLTKVTTPALMYCGLYDTSSKNGPIENFITLTTENPNEDVRKGTRLVVGPWNHSCIFSSQQGEVNFPGADGDVIGVQSHIIRFFDYWLKGEKSGVEKEAPIRLYVMGKNQWRIEQEWPLARTVYTDFYLSSKGNANTRHGDGKLSLSEPLENEAEDSYLYDPLNPVPSRSPGGCTGPIQDYRAVEERKDVLVYSTPVLEKEIEIVGPVKAELAISSSAPDTDFFCRLLDVRPDGKALNITEGIVRARYNNTYEEHLLAPGEIRMLTVDMGNTSICFKEGHQIRLEVTSSCFPMYDRNHNTGNRPGTDAEIRTATNYVHHTKEHISRLILPVIPEE</sequence>
<dbReference type="InterPro" id="IPR000383">
    <property type="entry name" value="Xaa-Pro-like_dom"/>
</dbReference>
<dbReference type="SUPFAM" id="SSF49785">
    <property type="entry name" value="Galactose-binding domain-like"/>
    <property type="match status" value="1"/>
</dbReference>
<dbReference type="Gene3D" id="1.10.3020.10">
    <property type="entry name" value="alpha-amino acid ester hydrolase ( Helical cap domain)"/>
    <property type="match status" value="1"/>
</dbReference>
<dbReference type="Pfam" id="PF02129">
    <property type="entry name" value="Peptidase_S15"/>
    <property type="match status" value="1"/>
</dbReference>
<dbReference type="InterPro" id="IPR050585">
    <property type="entry name" value="Xaa-Pro_dipeptidyl-ppase/CocE"/>
</dbReference>
<keyword evidence="2" id="KW-0175">Coiled coil</keyword>
<dbReference type="RefSeq" id="WP_308453234.1">
    <property type="nucleotide sequence ID" value="NZ_JAJEQR010000013.1"/>
</dbReference>
<proteinExistence type="predicted"/>
<dbReference type="InterPro" id="IPR008979">
    <property type="entry name" value="Galactose-bd-like_sf"/>
</dbReference>
<dbReference type="PANTHER" id="PTHR43056:SF10">
    <property type="entry name" value="COCE_NOND FAMILY, PUTATIVE (AFU_ORTHOLOGUE AFUA_7G00600)-RELATED"/>
    <property type="match status" value="1"/>
</dbReference>
<gene>
    <name evidence="4" type="ORF">LKD81_06050</name>
</gene>
<dbReference type="GO" id="GO:0008239">
    <property type="term" value="F:dipeptidyl-peptidase activity"/>
    <property type="evidence" value="ECO:0007669"/>
    <property type="project" value="InterPro"/>
</dbReference>
<comment type="caution">
    <text evidence="4">The sequence shown here is derived from an EMBL/GenBank/DDBJ whole genome shotgun (WGS) entry which is preliminary data.</text>
</comment>
<keyword evidence="1 4" id="KW-0378">Hydrolase</keyword>
<evidence type="ECO:0000259" key="3">
    <source>
        <dbReference type="SMART" id="SM00939"/>
    </source>
</evidence>
<dbReference type="Gene3D" id="3.40.50.1820">
    <property type="entry name" value="alpha/beta hydrolase"/>
    <property type="match status" value="1"/>
</dbReference>
<dbReference type="SUPFAM" id="SSF53474">
    <property type="entry name" value="alpha/beta-Hydrolases"/>
    <property type="match status" value="1"/>
</dbReference>
<evidence type="ECO:0000256" key="2">
    <source>
        <dbReference type="SAM" id="Coils"/>
    </source>
</evidence>
<dbReference type="PANTHER" id="PTHR43056">
    <property type="entry name" value="PEPTIDASE S9 PROLYL OLIGOPEPTIDASE"/>
    <property type="match status" value="1"/>
</dbReference>
<evidence type="ECO:0000256" key="1">
    <source>
        <dbReference type="ARBA" id="ARBA00022801"/>
    </source>
</evidence>
<dbReference type="NCBIfam" id="TIGR00976">
    <property type="entry name" value="CocE_NonD"/>
    <property type="match status" value="1"/>
</dbReference>
<name>A0AAE3E9B1_9FIRM</name>
<accession>A0AAE3E9B1</accession>
<organism evidence="4 5">
    <name type="scientific">Hominifimenecus microfluidus</name>
    <dbReference type="NCBI Taxonomy" id="2885348"/>
    <lineage>
        <taxon>Bacteria</taxon>
        <taxon>Bacillati</taxon>
        <taxon>Bacillota</taxon>
        <taxon>Clostridia</taxon>
        <taxon>Lachnospirales</taxon>
        <taxon>Lachnospiraceae</taxon>
        <taxon>Hominifimenecus</taxon>
    </lineage>
</organism>
<evidence type="ECO:0000313" key="4">
    <source>
        <dbReference type="EMBL" id="MCC2230564.1"/>
    </source>
</evidence>
<dbReference type="InterPro" id="IPR029058">
    <property type="entry name" value="AB_hydrolase_fold"/>
</dbReference>
<dbReference type="Proteomes" id="UP001198182">
    <property type="component" value="Unassembled WGS sequence"/>
</dbReference>
<dbReference type="Pfam" id="PF08530">
    <property type="entry name" value="PepX_C"/>
    <property type="match status" value="1"/>
</dbReference>
<dbReference type="EMBL" id="JAJEQR010000013">
    <property type="protein sequence ID" value="MCC2230564.1"/>
    <property type="molecule type" value="Genomic_DNA"/>
</dbReference>
<feature type="domain" description="Xaa-Pro dipeptidyl-peptidase C-terminal" evidence="3">
    <location>
        <begin position="317"/>
        <end position="564"/>
    </location>
</feature>